<dbReference type="InterPro" id="IPR050905">
    <property type="entry name" value="Plant_NBS-LRR"/>
</dbReference>
<dbReference type="Pfam" id="PF00931">
    <property type="entry name" value="NB-ARC"/>
    <property type="match status" value="2"/>
</dbReference>
<dbReference type="InterPro" id="IPR057135">
    <property type="entry name" value="At4g27190-like_LRR"/>
</dbReference>
<evidence type="ECO:0000256" key="7">
    <source>
        <dbReference type="SAM" id="Coils"/>
    </source>
</evidence>
<dbReference type="SUPFAM" id="SSF52058">
    <property type="entry name" value="L domain-like"/>
    <property type="match status" value="3"/>
</dbReference>
<feature type="domain" description="Disease resistance protein At4g27190-like leucine-rich repeats" evidence="9">
    <location>
        <begin position="2332"/>
        <end position="2374"/>
    </location>
</feature>
<gene>
    <name evidence="10" type="ORF">RGQ29_026924</name>
</gene>
<sequence length="2835" mass="322805">MDILTGCTGSIAAEVVKSTAKPVIRHVGYLFRFKKIVDDLIKAKTDLQSEQQKVQETIERAAMNNEIAEKDVESWLTNVNQLMVEVQALEIKVQVNLRFCNGCCPDWIRQYKLCKEAMQKTNVVKELQDKGKFSKLTHRAPIPGIEIFSSSDFEVFESTKLAFQQILEALRDDNSKRIGLHGIGGVGKTTLVKEVHKKTKELNIFDEIVMTVVSLTPNVRRIQGEIAGCLNLKLDGESDMARAGQICLRIKNVEKILIILDDVWKDVELEAIGIPTCDDHRGCKMLLTTRSVHVCNLMRCERKIPLNFLVEEESLALMKKTAIVDDDKVPNDVVLEVVKECKGLPIAIITVGKALTRKSLNDWNAAKDQLRESRLVDIEGVDEDKNAYACLKWSFDQLKRKTKLCFLLCSLFPEDYDIPIEELTRYVMGLEEEVQLLEDTRRQVRAAVNSLKDSSLLLEGFEEDFVKMHDMVRDIGLWITSKGENEFELRACTRLERDTNFERATAISLIKFNTKQLPDKLVCPRLNILLLGGIQSSENISNALFEGMNCLKVLALHDIILSSQSLELLTNLRTLYLEDCDFNDNLSSLGKLKRLEVLSFYSCGINALPSELGEMVSLKMLDLTFCDQLQQIPPNVIRRLSQLEELIIRESFKDWGVEGTTSEISSANLSELNSLPRLVILSLKLNSNHLPKGFVFPDLHRYYIAINCEDDGTLPCTNSRTLEIRDLNASSMNALKSLFHTVEYILIESCEMECIVDTVTSGNLVELYLKEMSCLRTICEGPNQYEIFSNLTVLHAHGCPRLISLFSPSLAQSLKKLKRLSLVRCDEMKQIISEEGMILESHGQPICLSKLETLKVKECGKLEYIFPISVARDLQQLSLRYLPQLKKVFGQNREGEVGDCEIESHHQPTGFPKLQTIWVGNCENLEYIFPISIARDLPQLESLELRDLPQLKQVFGHEKGGDDGDGNNIFLSKLRKLRLQNLPELVSLGGGNGSSVWPSLERLDMVNCPKVKWSFFANVEANVQKLQNLQILSLRDWNAISFDGIQGLSNLEELKIENCRGIQEVIKLEGLLTIKGEQQDMLLPRLKKMLLIDLLELSCIWKGATKLINLNNLEDLKVIRCKKLTHLFTPALTQSLQKLKFLEIERCDELEHLIVENAGEQVLSESHPQPLCFLKPNVVKVKVKSCNKLKYLFHVDHWNPVSIFLTLEELKLKNCGGLQEVFNFEGFLTREGEQQDEFFPRLRKMFLVELHELTYIWKGPIQLINFNNLEDLKVIGCKKLTHLFTPALTQSLQKLKFLEIERCDELEHLIVENAEEQVLSESHPQPLCFLKPNVVKVKVKSCNKLKCLFHVDHWNPVSIFLTLEELELKNCGGLQEVFNFEGFLTREGEQQDEFFPRLREMFLFELHELTYIWKGPIQLINFNNLKDLAVIGCKKLTHLFTPTLAQSLQKLKFLEIERCDELEHIIVENVEEQVSSENHLQPLCFPELISVSVRYCNKLKYLFTSALAQSLQNLQFLKIQRCDELEHIIVENVEEQVSSENHLQPLCFPKLKRVGVTYCNKLKYLFPMTIADSLLELKILIVKENSQLMEVFTHEGDAGVQKDVMLPQLEFMGLKGLPSLVNFCPNNYQNLAFQQIMEALHDDNSKRIGLHGIGGVGKTTLVKEVHKKTKELNIFDEIVMTVLSLTPNVRRIQGEIAGCLNLKLDGESDMARASQICLRIKNVEKILIILDDVWKDVDLEAIGIPSCDDHRGWKMLLTTRSAHVCTLMRCQRKIPLNFLVEEESLALMKKTAIVDDCPVLNDVVLEVVKECKGLPIAIITVGKALTGKSLNDWNVAMHQLRKSRLVDIEGVDEDKNAYACLKWSFDQLKRKTKLCFLLCSLFPEDYNIPIEELTRYMMGLEEDEDFHLLEDARCQVHAAVNSLKDSSLLLEGFNKDFVKMHDMVRDIGLWITSKGKNEFELRACTRLERNTNFERATAISLIDFNTKQLPGKLVCPRLNILLLGGIQSSENISNALFEGMNCLKVLALHDIILSSQSLELLTNLRTLYLKNCNFNDNLSSLGKLKRLEALSFYRCGINALPSELGEMVSLKMLDLAFCNQLQQIPPNVIQRLSQLEELIISSNFKNWDVEGTTSEISNPNLSELNSLPRLVILSLQLNSNHLPKGFVFPDLHRYFIVIGEPFLTHVTPWETLGEPLGTTGIPWRTLVIKDLNASSMNALKSLFHTVEYIQIESCEMECIVDTIGGNHTVTFGNLVELHLREMRCLRTICEGPNQYEIFSNLTDLVARRCPRLISLFSPSLAQSLKKLKRLSLDRCHEMKQIISEEGMILESHDQQICLPNLEILEVTECFSLEYIFPISVARGLQQLERLKLRDLPRLKKVFGQNREGEVGDCEIESHHQPTGFPKLKTIKVVNCENLECLSIARDLPQLEKLSLYDLPQLKQVFGHEKEGDDGDGNNSVLSKLRNLRLRNLPELVSFGGGNSSLVWPSLESLAVVYCPKVKLSFFANVEANVPALQKILPVDDWNAISFDLMQGLSNLEELKIKNYGGIHEVIKLEGLLTIKGERDLSLPRLKNMSLIGLHELRCIWKGATKLINLNNLEDLAVIGCKKLTHLFTPALAQSLQKLESLKIERCDELEHIIVENVEEQVSLDSHLQPLCFPKLKRVYVRYCKKLKYLFPMTIADSLLELKILIVKENSQLMEVFTHEGDAGVQKDVTLPQLEFMGLKGLPSLVNFCPNNYQFILPKWRELRVESCKNMRTTFTRTPDISVLINGEVAQIDEPTGISTISPVLTIWPANNDITWTTDEKDKRDNNSEDDNSWHLIGWMGLLLLDFD</sequence>
<dbReference type="Gene3D" id="3.80.10.10">
    <property type="entry name" value="Ribonuclease Inhibitor"/>
    <property type="match status" value="9"/>
</dbReference>
<organism evidence="10 11">
    <name type="scientific">Quercus rubra</name>
    <name type="common">Northern red oak</name>
    <name type="synonym">Quercus borealis</name>
    <dbReference type="NCBI Taxonomy" id="3512"/>
    <lineage>
        <taxon>Eukaryota</taxon>
        <taxon>Viridiplantae</taxon>
        <taxon>Streptophyta</taxon>
        <taxon>Embryophyta</taxon>
        <taxon>Tracheophyta</taxon>
        <taxon>Spermatophyta</taxon>
        <taxon>Magnoliopsida</taxon>
        <taxon>eudicotyledons</taxon>
        <taxon>Gunneridae</taxon>
        <taxon>Pentapetalae</taxon>
        <taxon>rosids</taxon>
        <taxon>fabids</taxon>
        <taxon>Fagales</taxon>
        <taxon>Fagaceae</taxon>
        <taxon>Quercus</taxon>
    </lineage>
</organism>
<evidence type="ECO:0000256" key="5">
    <source>
        <dbReference type="ARBA" id="ARBA00022821"/>
    </source>
</evidence>
<comment type="similarity">
    <text evidence="1">Belongs to the disease resistance NB-LRR family.</text>
</comment>
<evidence type="ECO:0000256" key="3">
    <source>
        <dbReference type="ARBA" id="ARBA00022737"/>
    </source>
</evidence>
<dbReference type="InterPro" id="IPR042197">
    <property type="entry name" value="Apaf_helical"/>
</dbReference>
<dbReference type="Gene3D" id="3.40.50.300">
    <property type="entry name" value="P-loop containing nucleotide triphosphate hydrolases"/>
    <property type="match status" value="2"/>
</dbReference>
<keyword evidence="4" id="KW-0547">Nucleotide-binding</keyword>
<dbReference type="PRINTS" id="PR00364">
    <property type="entry name" value="DISEASERSIST"/>
</dbReference>
<dbReference type="Pfam" id="PF23247">
    <property type="entry name" value="LRR_RPS2"/>
    <property type="match status" value="11"/>
</dbReference>
<keyword evidence="3" id="KW-0677">Repeat</keyword>
<evidence type="ECO:0000313" key="10">
    <source>
        <dbReference type="EMBL" id="KAK4576171.1"/>
    </source>
</evidence>
<feature type="domain" description="Disease resistance protein At4g27190-like leucine-rich repeats" evidence="9">
    <location>
        <begin position="908"/>
        <end position="1031"/>
    </location>
</feature>
<feature type="coiled-coil region" evidence="7">
    <location>
        <begin position="40"/>
        <end position="92"/>
    </location>
</feature>
<evidence type="ECO:0000256" key="1">
    <source>
        <dbReference type="ARBA" id="ARBA00008894"/>
    </source>
</evidence>
<keyword evidence="7" id="KW-0175">Coiled coil</keyword>
<feature type="domain" description="Disease resistance protein At4g27190-like leucine-rich repeats" evidence="9">
    <location>
        <begin position="726"/>
        <end position="826"/>
    </location>
</feature>
<dbReference type="InterPro" id="IPR002182">
    <property type="entry name" value="NB-ARC"/>
</dbReference>
<dbReference type="GO" id="GO:0006952">
    <property type="term" value="P:defense response"/>
    <property type="evidence" value="ECO:0007669"/>
    <property type="project" value="UniProtKB-KW"/>
</dbReference>
<evidence type="ECO:0000256" key="4">
    <source>
        <dbReference type="ARBA" id="ARBA00022741"/>
    </source>
</evidence>
<feature type="domain" description="NB-ARC" evidence="8">
    <location>
        <begin position="1633"/>
        <end position="1793"/>
    </location>
</feature>
<protein>
    <recommendedName>
        <fullName evidence="12">AAA+ ATPase domain-containing protein</fullName>
    </recommendedName>
</protein>
<evidence type="ECO:0008006" key="12">
    <source>
        <dbReference type="Google" id="ProtNLM"/>
    </source>
</evidence>
<keyword evidence="6" id="KW-0067">ATP-binding</keyword>
<keyword evidence="11" id="KW-1185">Reference proteome</keyword>
<feature type="domain" description="Disease resistance protein At4g27190-like leucine-rich repeats" evidence="9">
    <location>
        <begin position="1472"/>
        <end position="1523"/>
    </location>
</feature>
<dbReference type="FunFam" id="3.40.50.300:FF:001091">
    <property type="entry name" value="Probable disease resistance protein At1g61300"/>
    <property type="match status" value="2"/>
</dbReference>
<dbReference type="InterPro" id="IPR032675">
    <property type="entry name" value="LRR_dom_sf"/>
</dbReference>
<dbReference type="Gene3D" id="1.10.10.10">
    <property type="entry name" value="Winged helix-like DNA-binding domain superfamily/Winged helix DNA-binding domain"/>
    <property type="match status" value="2"/>
</dbReference>
<dbReference type="PANTHER" id="PTHR33463">
    <property type="entry name" value="NB-ARC DOMAIN-CONTAINING PROTEIN-RELATED"/>
    <property type="match status" value="1"/>
</dbReference>
<dbReference type="GO" id="GO:0005524">
    <property type="term" value="F:ATP binding"/>
    <property type="evidence" value="ECO:0007669"/>
    <property type="project" value="UniProtKB-KW"/>
</dbReference>
<comment type="caution">
    <text evidence="10">The sequence shown here is derived from an EMBL/GenBank/DDBJ whole genome shotgun (WGS) entry which is preliminary data.</text>
</comment>
<dbReference type="PANTHER" id="PTHR33463:SF135">
    <property type="entry name" value="RESISTANCE PROTEIN RPS2, PUTATIVE-RELATED"/>
    <property type="match status" value="1"/>
</dbReference>
<feature type="domain" description="Disease resistance protein At4g27190-like leucine-rich repeats" evidence="9">
    <location>
        <begin position="2217"/>
        <end position="2315"/>
    </location>
</feature>
<keyword evidence="2" id="KW-0433">Leucine-rich repeat</keyword>
<dbReference type="EMBL" id="JAXUIC010000008">
    <property type="protein sequence ID" value="KAK4576171.1"/>
    <property type="molecule type" value="Genomic_DNA"/>
</dbReference>
<dbReference type="InterPro" id="IPR036388">
    <property type="entry name" value="WH-like_DNA-bd_sf"/>
</dbReference>
<evidence type="ECO:0000259" key="9">
    <source>
        <dbReference type="Pfam" id="PF23247"/>
    </source>
</evidence>
<dbReference type="Proteomes" id="UP001324115">
    <property type="component" value="Unassembled WGS sequence"/>
</dbReference>
<feature type="coiled-coil region" evidence="7">
    <location>
        <begin position="420"/>
        <end position="454"/>
    </location>
</feature>
<dbReference type="InterPro" id="IPR027417">
    <property type="entry name" value="P-loop_NTPase"/>
</dbReference>
<evidence type="ECO:0000256" key="6">
    <source>
        <dbReference type="ARBA" id="ARBA00022840"/>
    </source>
</evidence>
<reference evidence="10 11" key="1">
    <citation type="journal article" date="2023" name="G3 (Bethesda)">
        <title>A haplotype-resolved chromosome-scale genome for Quercus rubra L. provides insights into the genetics of adaptive traits for red oak species.</title>
        <authorList>
            <person name="Kapoor B."/>
            <person name="Jenkins J."/>
            <person name="Schmutz J."/>
            <person name="Zhebentyayeva T."/>
            <person name="Kuelheim C."/>
            <person name="Coggeshall M."/>
            <person name="Heim C."/>
            <person name="Lasky J.R."/>
            <person name="Leites L."/>
            <person name="Islam-Faridi N."/>
            <person name="Romero-Severson J."/>
            <person name="DeLeo V.L."/>
            <person name="Lucas S.M."/>
            <person name="Lazic D."/>
            <person name="Gailing O."/>
            <person name="Carlson J."/>
            <person name="Staton M."/>
        </authorList>
    </citation>
    <scope>NUCLEOTIDE SEQUENCE [LARGE SCALE GENOMIC DNA]</scope>
    <source>
        <strain evidence="10">Pseudo-F2</strain>
    </source>
</reference>
<keyword evidence="5" id="KW-0611">Plant defense</keyword>
<dbReference type="Gene3D" id="1.10.8.430">
    <property type="entry name" value="Helical domain of apoptotic protease-activating factors"/>
    <property type="match status" value="2"/>
</dbReference>
<feature type="domain" description="Disease resistance protein At4g27190-like leucine-rich repeats" evidence="9">
    <location>
        <begin position="1040"/>
        <end position="1148"/>
    </location>
</feature>
<dbReference type="GO" id="GO:0043531">
    <property type="term" value="F:ADP binding"/>
    <property type="evidence" value="ECO:0007669"/>
    <property type="project" value="InterPro"/>
</dbReference>
<dbReference type="SUPFAM" id="SSF52047">
    <property type="entry name" value="RNI-like"/>
    <property type="match status" value="2"/>
</dbReference>
<feature type="domain" description="Disease resistance protein At4g27190-like leucine-rich repeats" evidence="9">
    <location>
        <begin position="2400"/>
        <end position="2519"/>
    </location>
</feature>
<name>A0AAN7IJY8_QUERU</name>
<feature type="domain" description="Disease resistance protein At4g27190-like leucine-rich repeats" evidence="9">
    <location>
        <begin position="1313"/>
        <end position="1460"/>
    </location>
</feature>
<feature type="domain" description="Disease resistance protein At4g27190-like leucine-rich repeats" evidence="9">
    <location>
        <begin position="2528"/>
        <end position="2635"/>
    </location>
</feature>
<dbReference type="SUPFAM" id="SSF52540">
    <property type="entry name" value="P-loop containing nucleoside triphosphate hydrolases"/>
    <property type="match status" value="2"/>
</dbReference>
<evidence type="ECO:0000256" key="2">
    <source>
        <dbReference type="ARBA" id="ARBA00022614"/>
    </source>
</evidence>
<feature type="domain" description="NB-ARC" evidence="8">
    <location>
        <begin position="164"/>
        <end position="324"/>
    </location>
</feature>
<feature type="domain" description="Disease resistance protein At4g27190-like leucine-rich repeats" evidence="9">
    <location>
        <begin position="1161"/>
        <end position="1304"/>
    </location>
</feature>
<evidence type="ECO:0000313" key="11">
    <source>
        <dbReference type="Proteomes" id="UP001324115"/>
    </source>
</evidence>
<proteinExistence type="inferred from homology"/>
<evidence type="ECO:0000259" key="8">
    <source>
        <dbReference type="Pfam" id="PF00931"/>
    </source>
</evidence>
<accession>A0AAN7IJY8</accession>
<feature type="domain" description="Disease resistance protein At4g27190-like leucine-rich repeats" evidence="9">
    <location>
        <begin position="2645"/>
        <end position="2763"/>
    </location>
</feature>